<evidence type="ECO:0000313" key="9">
    <source>
        <dbReference type="Proteomes" id="UP000813462"/>
    </source>
</evidence>
<protein>
    <recommendedName>
        <fullName evidence="7">MBD domain-containing protein</fullName>
    </recommendedName>
</protein>
<dbReference type="PROSITE" id="PS50982">
    <property type="entry name" value="MBD"/>
    <property type="match status" value="1"/>
</dbReference>
<proteinExistence type="predicted"/>
<keyword evidence="3" id="KW-0238">DNA-binding</keyword>
<organism evidence="8 9">
    <name type="scientific">Ziziphus jujuba var. spinosa</name>
    <dbReference type="NCBI Taxonomy" id="714518"/>
    <lineage>
        <taxon>Eukaryota</taxon>
        <taxon>Viridiplantae</taxon>
        <taxon>Streptophyta</taxon>
        <taxon>Embryophyta</taxon>
        <taxon>Tracheophyta</taxon>
        <taxon>Spermatophyta</taxon>
        <taxon>Magnoliopsida</taxon>
        <taxon>eudicotyledons</taxon>
        <taxon>Gunneridae</taxon>
        <taxon>Pentapetalae</taxon>
        <taxon>rosids</taxon>
        <taxon>fabids</taxon>
        <taxon>Rosales</taxon>
        <taxon>Rhamnaceae</taxon>
        <taxon>Paliureae</taxon>
        <taxon>Ziziphus</taxon>
    </lineage>
</organism>
<keyword evidence="2" id="KW-0805">Transcription regulation</keyword>
<evidence type="ECO:0000256" key="2">
    <source>
        <dbReference type="ARBA" id="ARBA00023015"/>
    </source>
</evidence>
<dbReference type="SUPFAM" id="SSF54171">
    <property type="entry name" value="DNA-binding domain"/>
    <property type="match status" value="1"/>
</dbReference>
<comment type="caution">
    <text evidence="8">The sequence shown here is derived from an EMBL/GenBank/DDBJ whole genome shotgun (WGS) entry which is preliminary data.</text>
</comment>
<dbReference type="GO" id="GO:0005634">
    <property type="term" value="C:nucleus"/>
    <property type="evidence" value="ECO:0007669"/>
    <property type="project" value="UniProtKB-SubCell"/>
</dbReference>
<dbReference type="PANTHER" id="PTHR12396:SF46">
    <property type="entry name" value="METHYL-CPG-BINDING DOMAIN-CONTAINING PROTEIN 6"/>
    <property type="match status" value="1"/>
</dbReference>
<gene>
    <name evidence="8" type="ORF">FEM48_Zijuj02G0075000</name>
</gene>
<dbReference type="GO" id="GO:0003677">
    <property type="term" value="F:DNA binding"/>
    <property type="evidence" value="ECO:0007669"/>
    <property type="project" value="UniProtKB-KW"/>
</dbReference>
<dbReference type="PANTHER" id="PTHR12396">
    <property type="entry name" value="METHYL-CPG BINDING PROTEIN, MBD"/>
    <property type="match status" value="1"/>
</dbReference>
<evidence type="ECO:0000313" key="8">
    <source>
        <dbReference type="EMBL" id="KAH7542449.1"/>
    </source>
</evidence>
<evidence type="ECO:0000256" key="6">
    <source>
        <dbReference type="SAM" id="MobiDB-lite"/>
    </source>
</evidence>
<feature type="region of interest" description="Disordered" evidence="6">
    <location>
        <begin position="162"/>
        <end position="195"/>
    </location>
</feature>
<evidence type="ECO:0000259" key="7">
    <source>
        <dbReference type="PROSITE" id="PS50982"/>
    </source>
</evidence>
<feature type="region of interest" description="Disordered" evidence="6">
    <location>
        <begin position="1"/>
        <end position="112"/>
    </location>
</feature>
<dbReference type="Pfam" id="PF01429">
    <property type="entry name" value="MBD"/>
    <property type="match status" value="1"/>
</dbReference>
<evidence type="ECO:0000256" key="4">
    <source>
        <dbReference type="ARBA" id="ARBA00023163"/>
    </source>
</evidence>
<evidence type="ECO:0000256" key="1">
    <source>
        <dbReference type="ARBA" id="ARBA00004123"/>
    </source>
</evidence>
<feature type="compositionally biased region" description="Polar residues" evidence="6">
    <location>
        <begin position="41"/>
        <end position="55"/>
    </location>
</feature>
<keyword evidence="4" id="KW-0804">Transcription</keyword>
<dbReference type="Gene3D" id="3.30.890.10">
    <property type="entry name" value="Methyl-cpg-binding Protein 2, Chain A"/>
    <property type="match status" value="1"/>
</dbReference>
<name>A0A978VUF4_ZIZJJ</name>
<comment type="subcellular location">
    <subcellularLocation>
        <location evidence="1">Nucleus</location>
    </subcellularLocation>
</comment>
<feature type="compositionally biased region" description="Basic and acidic residues" evidence="6">
    <location>
        <begin position="63"/>
        <end position="72"/>
    </location>
</feature>
<evidence type="ECO:0000256" key="5">
    <source>
        <dbReference type="ARBA" id="ARBA00023242"/>
    </source>
</evidence>
<dbReference type="InterPro" id="IPR016177">
    <property type="entry name" value="DNA-bd_dom_sf"/>
</dbReference>
<reference evidence="8" key="1">
    <citation type="journal article" date="2021" name="Front. Plant Sci.">
        <title>Chromosome-Scale Genome Assembly for Chinese Sour Jujube and Insights Into Its Genome Evolution and Domestication Signature.</title>
        <authorList>
            <person name="Shen L.-Y."/>
            <person name="Luo H."/>
            <person name="Wang X.-L."/>
            <person name="Wang X.-M."/>
            <person name="Qiu X.-J."/>
            <person name="Liu H."/>
            <person name="Zhou S.-S."/>
            <person name="Jia K.-H."/>
            <person name="Nie S."/>
            <person name="Bao Y.-T."/>
            <person name="Zhang R.-G."/>
            <person name="Yun Q.-Z."/>
            <person name="Chai Y.-H."/>
            <person name="Lu J.-Y."/>
            <person name="Li Y."/>
            <person name="Zhao S.-W."/>
            <person name="Mao J.-F."/>
            <person name="Jia S.-G."/>
            <person name="Mao Y.-M."/>
        </authorList>
    </citation>
    <scope>NUCLEOTIDE SEQUENCE</scope>
    <source>
        <strain evidence="8">AT0</strain>
        <tissue evidence="8">Leaf</tissue>
    </source>
</reference>
<dbReference type="AlphaFoldDB" id="A0A978VUF4"/>
<sequence length="254" mass="27753">MSVPGTVGQDRNPKDAVVQPVNSIGPDALPDPLLKSGSFIAITTNGQTSMETPKASTPRHHKLSETPPEHRGSSNGVRPCSAAENSNVSEPMKKGPENTEFQAGRGKRKVSEQEFNWLPSGWIVEDRVRSSGATAGTVDKYYFHPVSGRRFRSKKEVLYFLETGTPKKKKQTENSDAETKGSGGHKQKSSAAAKSSTLNFDFSNVPEKVNWVLSDSPEGSWTPYIGDGMVAESSKQEWEAAFKFLTSRNSGRNY</sequence>
<evidence type="ECO:0000256" key="3">
    <source>
        <dbReference type="ARBA" id="ARBA00023125"/>
    </source>
</evidence>
<dbReference type="InterPro" id="IPR001739">
    <property type="entry name" value="Methyl_CpG_DNA-bd"/>
</dbReference>
<keyword evidence="5" id="KW-0539">Nucleus</keyword>
<dbReference type="EMBL" id="JAEACU010000002">
    <property type="protein sequence ID" value="KAH7542449.1"/>
    <property type="molecule type" value="Genomic_DNA"/>
</dbReference>
<feature type="domain" description="MBD" evidence="7">
    <location>
        <begin position="108"/>
        <end position="182"/>
    </location>
</feature>
<accession>A0A978VUF4</accession>
<dbReference type="Proteomes" id="UP000813462">
    <property type="component" value="Unassembled WGS sequence"/>
</dbReference>